<keyword evidence="1" id="KW-0862">Zinc</keyword>
<reference evidence="4" key="2">
    <citation type="submission" date="2020-11" db="EMBL/GenBank/DDBJ databases">
        <authorList>
            <person name="McCartney M.A."/>
            <person name="Auch B."/>
            <person name="Kono T."/>
            <person name="Mallez S."/>
            <person name="Becker A."/>
            <person name="Gohl D.M."/>
            <person name="Silverstein K.A.T."/>
            <person name="Koren S."/>
            <person name="Bechman K.B."/>
            <person name="Herman A."/>
            <person name="Abrahante J.E."/>
            <person name="Garbe J."/>
        </authorList>
    </citation>
    <scope>NUCLEOTIDE SEQUENCE</scope>
    <source>
        <strain evidence="4">Duluth1</strain>
        <tissue evidence="4">Whole animal</tissue>
    </source>
</reference>
<dbReference type="Pfam" id="PF00643">
    <property type="entry name" value="zf-B_box"/>
    <property type="match status" value="1"/>
</dbReference>
<reference evidence="4" key="1">
    <citation type="journal article" date="2019" name="bioRxiv">
        <title>The Genome of the Zebra Mussel, Dreissena polymorpha: A Resource for Invasive Species Research.</title>
        <authorList>
            <person name="McCartney M.A."/>
            <person name="Auch B."/>
            <person name="Kono T."/>
            <person name="Mallez S."/>
            <person name="Zhang Y."/>
            <person name="Obille A."/>
            <person name="Becker A."/>
            <person name="Abrahante J.E."/>
            <person name="Garbe J."/>
            <person name="Badalamenti J.P."/>
            <person name="Herman A."/>
            <person name="Mangelson H."/>
            <person name="Liachko I."/>
            <person name="Sullivan S."/>
            <person name="Sone E.D."/>
            <person name="Koren S."/>
            <person name="Silverstein K.A.T."/>
            <person name="Beckman K.B."/>
            <person name="Gohl D.M."/>
        </authorList>
    </citation>
    <scope>NUCLEOTIDE SEQUENCE</scope>
    <source>
        <strain evidence="4">Duluth1</strain>
        <tissue evidence="4">Whole animal</tissue>
    </source>
</reference>
<protein>
    <recommendedName>
        <fullName evidence="3">B box-type domain-containing protein</fullName>
    </recommendedName>
</protein>
<organism evidence="4 5">
    <name type="scientific">Dreissena polymorpha</name>
    <name type="common">Zebra mussel</name>
    <name type="synonym">Mytilus polymorpha</name>
    <dbReference type="NCBI Taxonomy" id="45954"/>
    <lineage>
        <taxon>Eukaryota</taxon>
        <taxon>Metazoa</taxon>
        <taxon>Spiralia</taxon>
        <taxon>Lophotrochozoa</taxon>
        <taxon>Mollusca</taxon>
        <taxon>Bivalvia</taxon>
        <taxon>Autobranchia</taxon>
        <taxon>Heteroconchia</taxon>
        <taxon>Euheterodonta</taxon>
        <taxon>Imparidentia</taxon>
        <taxon>Neoheterodontei</taxon>
        <taxon>Myida</taxon>
        <taxon>Dreissenoidea</taxon>
        <taxon>Dreissenidae</taxon>
        <taxon>Dreissena</taxon>
    </lineage>
</organism>
<keyword evidence="1" id="KW-0479">Metal-binding</keyword>
<evidence type="ECO:0000313" key="4">
    <source>
        <dbReference type="EMBL" id="KAH3733498.1"/>
    </source>
</evidence>
<keyword evidence="5" id="KW-1185">Reference proteome</keyword>
<proteinExistence type="predicted"/>
<sequence>MGSAAVMVDMKDLDLCEEHGKAIKFYCEDHSKLCCSTCTFTHRKCDNVDEIKSISLINKPEFQATKHALIKIESEAASFIADCEKSRDELNESIANISDEGDKIKDSIVKLFEEAQQKMFTEINQFKAEVSMQLDKKYTAASQIQEQINQILPMYSAILEHGTFEQKFIFSKKTKEQQNTIETHVDSQRNATVTTNISLSFSRELQALLTMENPIFQMNFDQQCAKIDQSFELQIKLQEEIQKASQQMQMLELEISCLRGQLGEKDQMLTQYKEQLDSQQKNMTLEHQRQRDDLIKQLDHLNSALKHKTSTQPYSWDVQSL</sequence>
<evidence type="ECO:0000256" key="2">
    <source>
        <dbReference type="SAM" id="Coils"/>
    </source>
</evidence>
<feature type="coiled-coil region" evidence="2">
    <location>
        <begin position="234"/>
        <end position="282"/>
    </location>
</feature>
<dbReference type="SUPFAM" id="SSF57845">
    <property type="entry name" value="B-box zinc-binding domain"/>
    <property type="match status" value="1"/>
</dbReference>
<dbReference type="PROSITE" id="PS50119">
    <property type="entry name" value="ZF_BBOX"/>
    <property type="match status" value="1"/>
</dbReference>
<dbReference type="AlphaFoldDB" id="A0A9D4CU44"/>
<dbReference type="GO" id="GO:0008270">
    <property type="term" value="F:zinc ion binding"/>
    <property type="evidence" value="ECO:0007669"/>
    <property type="project" value="UniProtKB-KW"/>
</dbReference>
<keyword evidence="1" id="KW-0863">Zinc-finger</keyword>
<keyword evidence="2" id="KW-0175">Coiled coil</keyword>
<name>A0A9D4CU44_DREPO</name>
<accession>A0A9D4CU44</accession>
<dbReference type="InterPro" id="IPR000315">
    <property type="entry name" value="Znf_B-box"/>
</dbReference>
<evidence type="ECO:0000313" key="5">
    <source>
        <dbReference type="Proteomes" id="UP000828390"/>
    </source>
</evidence>
<dbReference type="EMBL" id="JAIWYP010000011">
    <property type="protein sequence ID" value="KAH3733498.1"/>
    <property type="molecule type" value="Genomic_DNA"/>
</dbReference>
<feature type="domain" description="B box-type" evidence="3">
    <location>
        <begin position="11"/>
        <end position="43"/>
    </location>
</feature>
<evidence type="ECO:0000256" key="1">
    <source>
        <dbReference type="PROSITE-ProRule" id="PRU00024"/>
    </source>
</evidence>
<dbReference type="CDD" id="cd19776">
    <property type="entry name" value="Bbox2_TRIM25_C-IV"/>
    <property type="match status" value="1"/>
</dbReference>
<dbReference type="Proteomes" id="UP000828390">
    <property type="component" value="Unassembled WGS sequence"/>
</dbReference>
<dbReference type="OrthoDB" id="6343844at2759"/>
<gene>
    <name evidence="4" type="ORF">DPMN_039927</name>
</gene>
<comment type="caution">
    <text evidence="4">The sequence shown here is derived from an EMBL/GenBank/DDBJ whole genome shotgun (WGS) entry which is preliminary data.</text>
</comment>
<evidence type="ECO:0000259" key="3">
    <source>
        <dbReference type="PROSITE" id="PS50119"/>
    </source>
</evidence>